<sequence length="253" mass="28246">MKRAHPYSYYTSPGGIYGDNDYKHDEGEEVARKRRLVSSFEGLSLSSSSSNSDQRPRRWQQQQQPHEQSWLPAEKSPGFSSPGSTPPASPVSYGDSDTDANDTDDDGIILSSHVPNLVLDRLLASMTARRYADPAKPGADPTTSTAGNRYTHFYERWWTTALVPRATVFSGSPTAPALVKARFIAYLARLQHEQEGADYDYIGDCDVDMDFDDDKNGETQAGYAYTPPPRCPPDDDNYDYYDNDNNDDSMDID</sequence>
<dbReference type="Proteomes" id="UP000744676">
    <property type="component" value="Unassembled WGS sequence"/>
</dbReference>
<evidence type="ECO:0000313" key="1">
    <source>
        <dbReference type="EMBL" id="KAF5097199.1"/>
    </source>
</evidence>
<evidence type="ECO:0000313" key="2">
    <source>
        <dbReference type="Proteomes" id="UP000744676"/>
    </source>
</evidence>
<reference evidence="1 2" key="1">
    <citation type="journal article" date="2020" name="Front. Microbiol.">
        <title>Phenotypic and Genetic Characterization of the Cheese Ripening Yeast Geotrichum candidum.</title>
        <authorList>
            <person name="Perkins V."/>
            <person name="Vignola S."/>
            <person name="Lessard M.H."/>
            <person name="Plante P.L."/>
            <person name="Corbeil J."/>
            <person name="Dugat-Bony E."/>
            <person name="Frenette M."/>
            <person name="Labrie S."/>
        </authorList>
    </citation>
    <scope>NUCLEOTIDE SEQUENCE [LARGE SCALE GENOMIC DNA]</scope>
    <source>
        <strain evidence="1 2">LMA-1147</strain>
    </source>
</reference>
<comment type="caution">
    <text evidence="1">The sequence shown here is derived from an EMBL/GenBank/DDBJ whole genome shotgun (WGS) entry which is preliminary data.</text>
</comment>
<name>A0ACB6V401_9ASCO</name>
<accession>A0ACB6V401</accession>
<organism evidence="1 2">
    <name type="scientific">Geotrichum galactomycetum</name>
    <dbReference type="NCBI Taxonomy" id="27317"/>
    <lineage>
        <taxon>Eukaryota</taxon>
        <taxon>Fungi</taxon>
        <taxon>Dikarya</taxon>
        <taxon>Ascomycota</taxon>
        <taxon>Saccharomycotina</taxon>
        <taxon>Dipodascomycetes</taxon>
        <taxon>Dipodascales</taxon>
        <taxon>Dipodascaceae</taxon>
        <taxon>Geotrichum</taxon>
    </lineage>
</organism>
<dbReference type="EMBL" id="QVQA01000071">
    <property type="protein sequence ID" value="KAF5097199.1"/>
    <property type="molecule type" value="Genomic_DNA"/>
</dbReference>
<gene>
    <name evidence="1" type="ORF">D0Z00_002476</name>
</gene>
<proteinExistence type="predicted"/>
<keyword evidence="2" id="KW-1185">Reference proteome</keyword>
<protein>
    <submittedName>
        <fullName evidence="1">Uncharacterized protein</fullName>
    </submittedName>
</protein>